<evidence type="ECO:0000256" key="3">
    <source>
        <dbReference type="ARBA" id="ARBA00023204"/>
    </source>
</evidence>
<dbReference type="RefSeq" id="WP_036861379.1">
    <property type="nucleotide sequence ID" value="NZ_JRNS01000051.1"/>
</dbReference>
<evidence type="ECO:0000313" key="7">
    <source>
        <dbReference type="Proteomes" id="UP000029578"/>
    </source>
</evidence>
<dbReference type="Pfam" id="PF02565">
    <property type="entry name" value="RecO_C"/>
    <property type="match status" value="1"/>
</dbReference>
<dbReference type="HAMAP" id="MF_00201">
    <property type="entry name" value="RecO"/>
    <property type="match status" value="1"/>
</dbReference>
<dbReference type="SUPFAM" id="SSF57863">
    <property type="entry name" value="ArfGap/RecO-like zinc finger"/>
    <property type="match status" value="1"/>
</dbReference>
<dbReference type="EMBL" id="JRNS01000051">
    <property type="protein sequence ID" value="KGF57087.1"/>
    <property type="molecule type" value="Genomic_DNA"/>
</dbReference>
<dbReference type="Pfam" id="PF11967">
    <property type="entry name" value="RecO_N"/>
    <property type="match status" value="1"/>
</dbReference>
<dbReference type="NCBIfam" id="TIGR00613">
    <property type="entry name" value="reco"/>
    <property type="match status" value="1"/>
</dbReference>
<dbReference type="InterPro" id="IPR012340">
    <property type="entry name" value="NA-bd_OB-fold"/>
</dbReference>
<gene>
    <name evidence="4" type="primary">recO</name>
    <name evidence="6" type="ORF">HMPREF0661_00605</name>
</gene>
<comment type="function">
    <text evidence="4">Involved in DNA repair and RecF pathway recombination.</text>
</comment>
<organism evidence="6 7">
    <name type="scientific">Prevotella melaninogenica DNF00666</name>
    <dbReference type="NCBI Taxonomy" id="1401073"/>
    <lineage>
        <taxon>Bacteria</taxon>
        <taxon>Pseudomonadati</taxon>
        <taxon>Bacteroidota</taxon>
        <taxon>Bacteroidia</taxon>
        <taxon>Bacteroidales</taxon>
        <taxon>Prevotellaceae</taxon>
        <taxon>Prevotella</taxon>
    </lineage>
</organism>
<dbReference type="InterPro" id="IPR003717">
    <property type="entry name" value="RecO"/>
</dbReference>
<dbReference type="SUPFAM" id="SSF50249">
    <property type="entry name" value="Nucleic acid-binding proteins"/>
    <property type="match status" value="1"/>
</dbReference>
<evidence type="ECO:0000256" key="2">
    <source>
        <dbReference type="ARBA" id="ARBA00023172"/>
    </source>
</evidence>
<evidence type="ECO:0000256" key="4">
    <source>
        <dbReference type="HAMAP-Rule" id="MF_00201"/>
    </source>
</evidence>
<sequence length="241" mass="28338">MILKSKAIVLRSLKFGDSSLIIDMFTELEGRISFITRIPKTAKGKIKKQYFQPLTLLDLEFDYRPRTSLQRIKEVRILRPYGSIPFDPVKSAILLFLSEFLYYVTRGEQQNAHLYNYICASMEWLDEAEHDYANFHLVFMMRLSRFIGFFPNLDAYQAGACFDLRNATFTASAPLHSDYLLPADAAGINQLIRMDYENMHLFRLSRHDRNRISNIVLHYYRIHVPDMPELKSFQVMRELFS</sequence>
<dbReference type="AlphaFoldDB" id="A0A096CQK5"/>
<keyword evidence="2 4" id="KW-0233">DNA recombination</keyword>
<comment type="caution">
    <text evidence="6">The sequence shown here is derived from an EMBL/GenBank/DDBJ whole genome shotgun (WGS) entry which is preliminary data.</text>
</comment>
<dbReference type="Gene3D" id="2.40.50.140">
    <property type="entry name" value="Nucleic acid-binding proteins"/>
    <property type="match status" value="1"/>
</dbReference>
<evidence type="ECO:0000256" key="1">
    <source>
        <dbReference type="ARBA" id="ARBA00022763"/>
    </source>
</evidence>
<dbReference type="PANTHER" id="PTHR33991">
    <property type="entry name" value="DNA REPAIR PROTEIN RECO"/>
    <property type="match status" value="1"/>
</dbReference>
<name>A0A096CQK5_9BACT</name>
<evidence type="ECO:0000313" key="6">
    <source>
        <dbReference type="EMBL" id="KGF57087.1"/>
    </source>
</evidence>
<comment type="similarity">
    <text evidence="4">Belongs to the RecO family.</text>
</comment>
<accession>A0A096CQK5</accession>
<feature type="domain" description="DNA replication/recombination mediator RecO N-terminal" evidence="5">
    <location>
        <begin position="1"/>
        <end position="81"/>
    </location>
</feature>
<dbReference type="Proteomes" id="UP000029578">
    <property type="component" value="Unassembled WGS sequence"/>
</dbReference>
<dbReference type="InterPro" id="IPR037278">
    <property type="entry name" value="ARFGAP/RecO"/>
</dbReference>
<evidence type="ECO:0000259" key="5">
    <source>
        <dbReference type="Pfam" id="PF11967"/>
    </source>
</evidence>
<keyword evidence="3 4" id="KW-0234">DNA repair</keyword>
<protein>
    <recommendedName>
        <fullName evidence="4">DNA repair protein RecO</fullName>
    </recommendedName>
    <alternativeName>
        <fullName evidence="4">Recombination protein O</fullName>
    </alternativeName>
</protein>
<dbReference type="GO" id="GO:0006310">
    <property type="term" value="P:DNA recombination"/>
    <property type="evidence" value="ECO:0007669"/>
    <property type="project" value="UniProtKB-UniRule"/>
</dbReference>
<dbReference type="GO" id="GO:0006302">
    <property type="term" value="P:double-strand break repair"/>
    <property type="evidence" value="ECO:0007669"/>
    <property type="project" value="TreeGrafter"/>
</dbReference>
<proteinExistence type="inferred from homology"/>
<reference evidence="6 7" key="1">
    <citation type="submission" date="2014-07" db="EMBL/GenBank/DDBJ databases">
        <authorList>
            <person name="McCorrison J."/>
            <person name="Sanka R."/>
            <person name="Torralba M."/>
            <person name="Gillis M."/>
            <person name="Haft D.H."/>
            <person name="Methe B."/>
            <person name="Sutton G."/>
            <person name="Nelson K.E."/>
        </authorList>
    </citation>
    <scope>NUCLEOTIDE SEQUENCE [LARGE SCALE GENOMIC DNA]</scope>
    <source>
        <strain evidence="6 7">DNF00666</strain>
    </source>
</reference>
<dbReference type="InterPro" id="IPR022572">
    <property type="entry name" value="DNA_rep/recomb_RecO_N"/>
</dbReference>
<keyword evidence="1 4" id="KW-0227">DNA damage</keyword>
<dbReference type="GO" id="GO:0043590">
    <property type="term" value="C:bacterial nucleoid"/>
    <property type="evidence" value="ECO:0007669"/>
    <property type="project" value="TreeGrafter"/>
</dbReference>
<dbReference type="PANTHER" id="PTHR33991:SF1">
    <property type="entry name" value="DNA REPAIR PROTEIN RECO"/>
    <property type="match status" value="1"/>
</dbReference>